<comment type="caution">
    <text evidence="1">The sequence shown here is derived from an EMBL/GenBank/DDBJ whole genome shotgun (WGS) entry which is preliminary data.</text>
</comment>
<evidence type="ECO:0000313" key="2">
    <source>
        <dbReference type="Proteomes" id="UP001516400"/>
    </source>
</evidence>
<dbReference type="Proteomes" id="UP001516400">
    <property type="component" value="Unassembled WGS sequence"/>
</dbReference>
<evidence type="ECO:0000313" key="1">
    <source>
        <dbReference type="EMBL" id="KAL3273399.1"/>
    </source>
</evidence>
<keyword evidence="2" id="KW-1185">Reference proteome</keyword>
<dbReference type="AlphaFoldDB" id="A0ABD2N435"/>
<proteinExistence type="predicted"/>
<reference evidence="1 2" key="1">
    <citation type="journal article" date="2021" name="BMC Biol.">
        <title>Horizontally acquired antibacterial genes associated with adaptive radiation of ladybird beetles.</title>
        <authorList>
            <person name="Li H.S."/>
            <person name="Tang X.F."/>
            <person name="Huang Y.H."/>
            <person name="Xu Z.Y."/>
            <person name="Chen M.L."/>
            <person name="Du X.Y."/>
            <person name="Qiu B.Y."/>
            <person name="Chen P.T."/>
            <person name="Zhang W."/>
            <person name="Slipinski A."/>
            <person name="Escalona H.E."/>
            <person name="Waterhouse R.M."/>
            <person name="Zwick A."/>
            <person name="Pang H."/>
        </authorList>
    </citation>
    <scope>NUCLEOTIDE SEQUENCE [LARGE SCALE GENOMIC DNA]</scope>
    <source>
        <strain evidence="1">SYSU2018</strain>
    </source>
</reference>
<gene>
    <name evidence="1" type="ORF">HHI36_014845</name>
</gene>
<sequence length="163" mass="19084">MANESIDLTIAEKCGLLLPKFSGVENKLHSFIKSAEQYPLMFTNENKLAKNYCFAVVKSKLIDRALAEDSTFDIPDRWETLKNFLNLKFGVKNLDPLDKMNQKRSAKEDQALNNNPTYIKSLITRKLDPAFKRINSRDIDKLHIQDNEYKHIYHKKILKQRRK</sequence>
<accession>A0ABD2N435</accession>
<protein>
    <submittedName>
        <fullName evidence="1">Uncharacterized protein</fullName>
    </submittedName>
</protein>
<organism evidence="1 2">
    <name type="scientific">Cryptolaemus montrouzieri</name>
    <dbReference type="NCBI Taxonomy" id="559131"/>
    <lineage>
        <taxon>Eukaryota</taxon>
        <taxon>Metazoa</taxon>
        <taxon>Ecdysozoa</taxon>
        <taxon>Arthropoda</taxon>
        <taxon>Hexapoda</taxon>
        <taxon>Insecta</taxon>
        <taxon>Pterygota</taxon>
        <taxon>Neoptera</taxon>
        <taxon>Endopterygota</taxon>
        <taxon>Coleoptera</taxon>
        <taxon>Polyphaga</taxon>
        <taxon>Cucujiformia</taxon>
        <taxon>Coccinelloidea</taxon>
        <taxon>Coccinellidae</taxon>
        <taxon>Scymninae</taxon>
        <taxon>Scymnini</taxon>
        <taxon>Cryptolaemus</taxon>
    </lineage>
</organism>
<dbReference type="EMBL" id="JABFTP020000062">
    <property type="protein sequence ID" value="KAL3273399.1"/>
    <property type="molecule type" value="Genomic_DNA"/>
</dbReference>
<name>A0ABD2N435_9CUCU</name>